<feature type="domain" description="Ras-associating" evidence="3">
    <location>
        <begin position="355"/>
        <end position="428"/>
    </location>
</feature>
<protein>
    <recommendedName>
        <fullName evidence="6">Ste50p</fullName>
    </recommendedName>
</protein>
<evidence type="ECO:0008006" key="6">
    <source>
        <dbReference type="Google" id="ProtNLM"/>
    </source>
</evidence>
<sequence length="452" mass="49437">MASPIAADSFLSWDPAQVSNYISGIDRKIGTLFLDHNLDGSLLPHLTTEHLRELGIEKLSLRLQIKKAIADLVYSHSSKPESNTNLNIPYANINNNYIHIESLTVALTLLRESFKKASEHQLSSQSSVSSQSTSSPSSPTQQQLDIRKLNENFNKLKSELIPAMRLLKESKPLPTPTLDPGSTIGKSLDSPTFSISSSNTFTDVNAENSKPAGTSTRRNSLVASTQNRNSSMPSPTFSTNRFSSGSLLSMGTGKIIQQSVVTTENSRAPNFTLQKISHRDRNQGQGQVSQRPRLVETVSANSINNNPTKPGIRPHLTSASASSSSTATSGMNSSVPPPPPSSSSSSQPTNNEPLKQLRASSEDSCLKVLQQAMKRHHIPRDDWSKYVLVICYGDKERILKLAEKPVIIFKELQELGKHPAIMLRQLATTKEEEDDVLYEDSRIGDDIPGGTL</sequence>
<evidence type="ECO:0000259" key="2">
    <source>
        <dbReference type="PROSITE" id="PS50105"/>
    </source>
</evidence>
<feature type="compositionally biased region" description="Polar residues" evidence="1">
    <location>
        <begin position="349"/>
        <end position="359"/>
    </location>
</feature>
<dbReference type="InterPro" id="IPR029071">
    <property type="entry name" value="Ubiquitin-like_domsf"/>
</dbReference>
<keyword evidence="5" id="KW-1185">Reference proteome</keyword>
<dbReference type="InterPro" id="IPR000159">
    <property type="entry name" value="RA_dom"/>
</dbReference>
<gene>
    <name evidence="4" type="ORF">CAAN4_G13938</name>
</gene>
<dbReference type="SUPFAM" id="SSF54236">
    <property type="entry name" value="Ubiquitin-like"/>
    <property type="match status" value="1"/>
</dbReference>
<dbReference type="PROSITE" id="PS50105">
    <property type="entry name" value="SAM_DOMAIN"/>
    <property type="match status" value="1"/>
</dbReference>
<dbReference type="SMART" id="SM00454">
    <property type="entry name" value="SAM"/>
    <property type="match status" value="1"/>
</dbReference>
<feature type="compositionally biased region" description="Low complexity" evidence="1">
    <location>
        <begin position="121"/>
        <end position="144"/>
    </location>
</feature>
<feature type="compositionally biased region" description="Low complexity" evidence="1">
    <location>
        <begin position="317"/>
        <end position="329"/>
    </location>
</feature>
<evidence type="ECO:0000256" key="1">
    <source>
        <dbReference type="SAM" id="MobiDB-lite"/>
    </source>
</evidence>
<feature type="region of interest" description="Disordered" evidence="1">
    <location>
        <begin position="167"/>
        <end position="245"/>
    </location>
</feature>
<dbReference type="InterPro" id="IPR013761">
    <property type="entry name" value="SAM/pointed_sf"/>
</dbReference>
<evidence type="ECO:0000313" key="5">
    <source>
        <dbReference type="Proteomes" id="UP001497600"/>
    </source>
</evidence>
<evidence type="ECO:0000313" key="4">
    <source>
        <dbReference type="EMBL" id="CAK7918595.1"/>
    </source>
</evidence>
<dbReference type="Pfam" id="PF00788">
    <property type="entry name" value="RA"/>
    <property type="match status" value="1"/>
</dbReference>
<feature type="compositionally biased region" description="Polar residues" evidence="1">
    <location>
        <begin position="298"/>
        <end position="308"/>
    </location>
</feature>
<dbReference type="Gene3D" id="3.10.20.90">
    <property type="entry name" value="Phosphatidylinositol 3-kinase Catalytic Subunit, Chain A, domain 1"/>
    <property type="match status" value="1"/>
</dbReference>
<dbReference type="SUPFAM" id="SSF47769">
    <property type="entry name" value="SAM/Pointed domain"/>
    <property type="match status" value="1"/>
</dbReference>
<evidence type="ECO:0000259" key="3">
    <source>
        <dbReference type="PROSITE" id="PS50200"/>
    </source>
</evidence>
<reference evidence="4 5" key="1">
    <citation type="submission" date="2024-01" db="EMBL/GenBank/DDBJ databases">
        <authorList>
            <consortium name="Genoscope - CEA"/>
            <person name="William W."/>
        </authorList>
    </citation>
    <scope>NUCLEOTIDE SEQUENCE [LARGE SCALE GENOMIC DNA]</scope>
    <source>
        <strain evidence="4 5">29B2s-10</strain>
    </source>
</reference>
<proteinExistence type="predicted"/>
<feature type="region of interest" description="Disordered" evidence="1">
    <location>
        <begin position="271"/>
        <end position="361"/>
    </location>
</feature>
<dbReference type="SMART" id="SM00314">
    <property type="entry name" value="RA"/>
    <property type="match status" value="1"/>
</dbReference>
<feature type="domain" description="SAM" evidence="2">
    <location>
        <begin position="13"/>
        <end position="75"/>
    </location>
</feature>
<feature type="region of interest" description="Disordered" evidence="1">
    <location>
        <begin position="121"/>
        <end position="145"/>
    </location>
</feature>
<dbReference type="EMBL" id="OZ004259">
    <property type="protein sequence ID" value="CAK7918595.1"/>
    <property type="molecule type" value="Genomic_DNA"/>
</dbReference>
<accession>A0ABP0EMF4</accession>
<dbReference type="PROSITE" id="PS50200">
    <property type="entry name" value="RA"/>
    <property type="match status" value="1"/>
</dbReference>
<dbReference type="CDD" id="cd01786">
    <property type="entry name" value="RA_STE50"/>
    <property type="match status" value="1"/>
</dbReference>
<feature type="compositionally biased region" description="Polar residues" evidence="1">
    <location>
        <begin position="189"/>
        <end position="245"/>
    </location>
</feature>
<dbReference type="Gene3D" id="1.10.150.50">
    <property type="entry name" value="Transcription Factor, Ets-1"/>
    <property type="match status" value="1"/>
</dbReference>
<dbReference type="Pfam" id="PF07647">
    <property type="entry name" value="SAM_2"/>
    <property type="match status" value="1"/>
</dbReference>
<dbReference type="Proteomes" id="UP001497600">
    <property type="component" value="Chromosome G"/>
</dbReference>
<organism evidence="4 5">
    <name type="scientific">[Candida] anglica</name>
    <dbReference type="NCBI Taxonomy" id="148631"/>
    <lineage>
        <taxon>Eukaryota</taxon>
        <taxon>Fungi</taxon>
        <taxon>Dikarya</taxon>
        <taxon>Ascomycota</taxon>
        <taxon>Saccharomycotina</taxon>
        <taxon>Pichiomycetes</taxon>
        <taxon>Debaryomycetaceae</taxon>
        <taxon>Kurtzmaniella</taxon>
    </lineage>
</organism>
<dbReference type="InterPro" id="IPR001660">
    <property type="entry name" value="SAM"/>
</dbReference>
<name>A0ABP0EMF4_9ASCO</name>